<gene>
    <name evidence="3" type="ORF">FCC1311_043362</name>
</gene>
<dbReference type="InterPro" id="IPR007461">
    <property type="entry name" value="Ysc84_actin-binding"/>
</dbReference>
<evidence type="ECO:0000313" key="3">
    <source>
        <dbReference type="EMBL" id="GBG28113.1"/>
    </source>
</evidence>
<dbReference type="AlphaFoldDB" id="A0A2R5GHJ2"/>
<reference evidence="3 4" key="1">
    <citation type="submission" date="2017-12" db="EMBL/GenBank/DDBJ databases">
        <title>Sequencing, de novo assembly and annotation of complete genome of a new Thraustochytrid species, strain FCC1311.</title>
        <authorList>
            <person name="Sedici K."/>
            <person name="Godart F."/>
            <person name="Aiese Cigliano R."/>
            <person name="Sanseverino W."/>
            <person name="Barakat M."/>
            <person name="Ortet P."/>
            <person name="Marechal E."/>
            <person name="Cagnac O."/>
            <person name="Amato A."/>
        </authorList>
    </citation>
    <scope>NUCLEOTIDE SEQUENCE [LARGE SCALE GENOMIC DNA]</scope>
</reference>
<organism evidence="3 4">
    <name type="scientific">Hondaea fermentalgiana</name>
    <dbReference type="NCBI Taxonomy" id="2315210"/>
    <lineage>
        <taxon>Eukaryota</taxon>
        <taxon>Sar</taxon>
        <taxon>Stramenopiles</taxon>
        <taxon>Bigyra</taxon>
        <taxon>Labyrinthulomycetes</taxon>
        <taxon>Thraustochytrida</taxon>
        <taxon>Thraustochytriidae</taxon>
        <taxon>Hondaea</taxon>
    </lineage>
</organism>
<dbReference type="Pfam" id="PF04366">
    <property type="entry name" value="Ysc84"/>
    <property type="match status" value="1"/>
</dbReference>
<dbReference type="GO" id="GO:0035091">
    <property type="term" value="F:phosphatidylinositol binding"/>
    <property type="evidence" value="ECO:0007669"/>
    <property type="project" value="TreeGrafter"/>
</dbReference>
<evidence type="ECO:0000256" key="1">
    <source>
        <dbReference type="SAM" id="MobiDB-lite"/>
    </source>
</evidence>
<dbReference type="OrthoDB" id="443981at2759"/>
<dbReference type="CDD" id="cd11524">
    <property type="entry name" value="SYLF"/>
    <property type="match status" value="1"/>
</dbReference>
<dbReference type="PANTHER" id="PTHR15629:SF2">
    <property type="entry name" value="SH3 DOMAIN-CONTAINING YSC84-LIKE PROTEIN 1"/>
    <property type="match status" value="1"/>
</dbReference>
<dbReference type="InParanoid" id="A0A2R5GHJ2"/>
<protein>
    <submittedName>
        <fullName evidence="3">SH3 domain-containing YSC84-like protein 1</fullName>
    </submittedName>
</protein>
<comment type="caution">
    <text evidence="3">The sequence shown here is derived from an EMBL/GenBank/DDBJ whole genome shotgun (WGS) entry which is preliminary data.</text>
</comment>
<dbReference type="PANTHER" id="PTHR15629">
    <property type="entry name" value="SH3YL1 PROTEIN"/>
    <property type="match status" value="1"/>
</dbReference>
<feature type="domain" description="Ysc84 actin-binding" evidence="2">
    <location>
        <begin position="2"/>
        <end position="111"/>
    </location>
</feature>
<evidence type="ECO:0000313" key="4">
    <source>
        <dbReference type="Proteomes" id="UP000241890"/>
    </source>
</evidence>
<dbReference type="InterPro" id="IPR051702">
    <property type="entry name" value="SH3_domain_YSC84-like"/>
</dbReference>
<feature type="region of interest" description="Disordered" evidence="1">
    <location>
        <begin position="121"/>
        <end position="141"/>
    </location>
</feature>
<sequence>MTDFIIFFKTEAALDGFVQNAGTVGVNGSLTAGPLGREAEALITTKSKEGIIVFASSKGLYGGVSIEFGGVMANSSANQNQYGRPVTPAEIFESESAPKGDPYDKMYSALDDLMNQEIPDETPSAAAKSELPADEQVVASQ</sequence>
<keyword evidence="4" id="KW-1185">Reference proteome</keyword>
<proteinExistence type="predicted"/>
<evidence type="ECO:0000259" key="2">
    <source>
        <dbReference type="Pfam" id="PF04366"/>
    </source>
</evidence>
<dbReference type="EMBL" id="BEYU01000039">
    <property type="protein sequence ID" value="GBG28113.1"/>
    <property type="molecule type" value="Genomic_DNA"/>
</dbReference>
<name>A0A2R5GHJ2_9STRA</name>
<dbReference type="Proteomes" id="UP000241890">
    <property type="component" value="Unassembled WGS sequence"/>
</dbReference>
<accession>A0A2R5GHJ2</accession>